<feature type="region of interest" description="Disordered" evidence="14">
    <location>
        <begin position="182"/>
        <end position="295"/>
    </location>
</feature>
<evidence type="ECO:0000313" key="16">
    <source>
        <dbReference type="EMBL" id="ODH14046.1"/>
    </source>
</evidence>
<dbReference type="GO" id="GO:0046872">
    <property type="term" value="F:metal ion binding"/>
    <property type="evidence" value="ECO:0007669"/>
    <property type="project" value="UniProtKB-KW"/>
</dbReference>
<feature type="region of interest" description="Disordered" evidence="14">
    <location>
        <begin position="456"/>
        <end position="484"/>
    </location>
</feature>
<dbReference type="Gene3D" id="3.40.50.10130">
    <property type="match status" value="1"/>
</dbReference>
<name>A0A1D2J6N5_PARBR</name>
<feature type="compositionally biased region" description="Low complexity" evidence="14">
    <location>
        <begin position="165"/>
        <end position="174"/>
    </location>
</feature>
<keyword evidence="12" id="KW-0539">Nucleus</keyword>
<dbReference type="CDD" id="cd20085">
    <property type="entry name" value="XPF_nuclease_Mms4"/>
    <property type="match status" value="1"/>
</dbReference>
<dbReference type="GO" id="GO:0005634">
    <property type="term" value="C:nucleus"/>
    <property type="evidence" value="ECO:0007669"/>
    <property type="project" value="UniProtKB-SubCell"/>
</dbReference>
<dbReference type="AlphaFoldDB" id="A0A1D2J6N5"/>
<dbReference type="SMART" id="SM00891">
    <property type="entry name" value="ERCC4"/>
    <property type="match status" value="1"/>
</dbReference>
<dbReference type="InterPro" id="IPR033310">
    <property type="entry name" value="Mms4/EME1/EME2"/>
</dbReference>
<evidence type="ECO:0000256" key="12">
    <source>
        <dbReference type="ARBA" id="ARBA00023242"/>
    </source>
</evidence>
<feature type="compositionally biased region" description="Polar residues" evidence="14">
    <location>
        <begin position="182"/>
        <end position="197"/>
    </location>
</feature>
<dbReference type="GO" id="GO:0000712">
    <property type="term" value="P:resolution of meiotic recombination intermediates"/>
    <property type="evidence" value="ECO:0007669"/>
    <property type="project" value="TreeGrafter"/>
</dbReference>
<evidence type="ECO:0000256" key="2">
    <source>
        <dbReference type="ARBA" id="ARBA00004123"/>
    </source>
</evidence>
<comment type="similarity">
    <text evidence="3">Belongs to the EME1/MMS4 family.</text>
</comment>
<evidence type="ECO:0000259" key="15">
    <source>
        <dbReference type="SMART" id="SM00891"/>
    </source>
</evidence>
<evidence type="ECO:0000256" key="4">
    <source>
        <dbReference type="ARBA" id="ARBA00022722"/>
    </source>
</evidence>
<organism evidence="16 17">
    <name type="scientific">Paracoccidioides brasiliensis</name>
    <dbReference type="NCBI Taxonomy" id="121759"/>
    <lineage>
        <taxon>Eukaryota</taxon>
        <taxon>Fungi</taxon>
        <taxon>Dikarya</taxon>
        <taxon>Ascomycota</taxon>
        <taxon>Pezizomycotina</taxon>
        <taxon>Eurotiomycetes</taxon>
        <taxon>Eurotiomycetidae</taxon>
        <taxon>Onygenales</taxon>
        <taxon>Ajellomycetaceae</taxon>
        <taxon>Paracoccidioides</taxon>
    </lineage>
</organism>
<keyword evidence="9" id="KW-0460">Magnesium</keyword>
<dbReference type="GO" id="GO:0006302">
    <property type="term" value="P:double-strand break repair"/>
    <property type="evidence" value="ECO:0007669"/>
    <property type="project" value="TreeGrafter"/>
</dbReference>
<evidence type="ECO:0000256" key="8">
    <source>
        <dbReference type="ARBA" id="ARBA00022801"/>
    </source>
</evidence>
<keyword evidence="13" id="KW-0469">Meiosis</keyword>
<evidence type="ECO:0000256" key="9">
    <source>
        <dbReference type="ARBA" id="ARBA00022842"/>
    </source>
</evidence>
<feature type="region of interest" description="Disordered" evidence="14">
    <location>
        <begin position="155"/>
        <end position="174"/>
    </location>
</feature>
<evidence type="ECO:0000256" key="14">
    <source>
        <dbReference type="SAM" id="MobiDB-lite"/>
    </source>
</evidence>
<gene>
    <name evidence="16" type="ORF">ACO22_06717</name>
</gene>
<evidence type="ECO:0000256" key="6">
    <source>
        <dbReference type="ARBA" id="ARBA00022759"/>
    </source>
</evidence>
<dbReference type="GO" id="GO:0003677">
    <property type="term" value="F:DNA binding"/>
    <property type="evidence" value="ECO:0007669"/>
    <property type="project" value="InterPro"/>
</dbReference>
<dbReference type="EMBL" id="LZYO01000386">
    <property type="protein sequence ID" value="ODH14046.1"/>
    <property type="molecule type" value="Genomic_DNA"/>
</dbReference>
<accession>A0A1D2J6N5</accession>
<evidence type="ECO:0000256" key="1">
    <source>
        <dbReference type="ARBA" id="ARBA00001946"/>
    </source>
</evidence>
<dbReference type="PANTHER" id="PTHR21077:SF5">
    <property type="entry name" value="CROSSOVER JUNCTION ENDONUCLEASE MMS4"/>
    <property type="match status" value="1"/>
</dbReference>
<evidence type="ECO:0000256" key="3">
    <source>
        <dbReference type="ARBA" id="ARBA00005313"/>
    </source>
</evidence>
<feature type="domain" description="ERCC4" evidence="15">
    <location>
        <begin position="314"/>
        <end position="588"/>
    </location>
</feature>
<evidence type="ECO:0000256" key="13">
    <source>
        <dbReference type="ARBA" id="ARBA00023254"/>
    </source>
</evidence>
<dbReference type="Gene3D" id="1.10.150.670">
    <property type="entry name" value="Crossover junction endonuclease EME1, DNA-binding domain"/>
    <property type="match status" value="1"/>
</dbReference>
<dbReference type="FunFam" id="1.10.150.670:FF:000004">
    <property type="entry name" value="Crossover junction endonuclease EME1"/>
    <property type="match status" value="1"/>
</dbReference>
<dbReference type="Pfam" id="PF02732">
    <property type="entry name" value="ERCC4"/>
    <property type="match status" value="1"/>
</dbReference>
<dbReference type="PANTHER" id="PTHR21077">
    <property type="entry name" value="EME1 PROTEIN"/>
    <property type="match status" value="1"/>
</dbReference>
<feature type="compositionally biased region" description="Low complexity" evidence="14">
    <location>
        <begin position="203"/>
        <end position="219"/>
    </location>
</feature>
<protein>
    <recommendedName>
        <fullName evidence="15">ERCC4 domain-containing protein</fullName>
    </recommendedName>
</protein>
<dbReference type="Proteomes" id="UP000242814">
    <property type="component" value="Unassembled WGS sequence"/>
</dbReference>
<evidence type="ECO:0000256" key="11">
    <source>
        <dbReference type="ARBA" id="ARBA00023204"/>
    </source>
</evidence>
<dbReference type="GO" id="GO:0048476">
    <property type="term" value="C:Holliday junction resolvase complex"/>
    <property type="evidence" value="ECO:0007669"/>
    <property type="project" value="InterPro"/>
</dbReference>
<proteinExistence type="inferred from homology"/>
<dbReference type="VEuPathDB" id="FungiDB:PADG_05062"/>
<keyword evidence="7" id="KW-0227">DNA damage</keyword>
<comment type="subcellular location">
    <subcellularLocation>
        <location evidence="2">Nucleus</location>
    </subcellularLocation>
</comment>
<dbReference type="GO" id="GO:0031297">
    <property type="term" value="P:replication fork processing"/>
    <property type="evidence" value="ECO:0007669"/>
    <property type="project" value="TreeGrafter"/>
</dbReference>
<feature type="compositionally biased region" description="Pro residues" evidence="14">
    <location>
        <begin position="67"/>
        <end position="77"/>
    </location>
</feature>
<evidence type="ECO:0000313" key="17">
    <source>
        <dbReference type="Proteomes" id="UP000242814"/>
    </source>
</evidence>
<keyword evidence="8" id="KW-0378">Hydrolase</keyword>
<evidence type="ECO:0000256" key="7">
    <source>
        <dbReference type="ARBA" id="ARBA00022763"/>
    </source>
</evidence>
<keyword evidence="5" id="KW-0479">Metal-binding</keyword>
<dbReference type="VEuPathDB" id="FungiDB:PABG_04627"/>
<evidence type="ECO:0000256" key="5">
    <source>
        <dbReference type="ARBA" id="ARBA00022723"/>
    </source>
</evidence>
<comment type="caution">
    <text evidence="16">The sequence shown here is derived from an EMBL/GenBank/DDBJ whole genome shotgun (WGS) entry which is preliminary data.</text>
</comment>
<sequence>MPEVISLLSSPEDGRSSKPEQSSTATFDRLSDHPPRTPRIAILSDDSIFDWGDPTPAKKRRLSPELDPSPPNGPAPFPKTNHILFSDLEENIIFPPVPRLNNNKTVTANSSKWNGDISDSIEFTSPAVDATTANRAENRASTSYDVITIDDSIVEFDEPSSPGGPLNALSLAPSSSNLSNRTASLLSRIQQSSSTEPSKFKQKGVSPSKSKSISCTSKIRSPKPSQTLDFDDNDSLSVTITTSKTKRAPKASTSNKEAREAEKLAARVLREKERAEEKERKRKLKEQKAKEKQLATDLAEANKGKLNKKASTPEMIIDMSSTFEGSTVGNQVTEYMRHLGVEYHFVSPRMADIVTWRRKITAQYNEEAGHWEPCPLTIKEEDHVLCLLLAQKFVDMSVATTGNGNTLDSHVFEMKRSYPRCKLIYLIEGLTVWMRKNNNSKNRAYQASVLRELEGPSQLQPFHPPKRGRKTKQTATPPPPVDDDTIEDALLQLQVRHECLIQHTGVPSESAEWIKNFTEHISTVPYRHELINRHDASFCMDVGQVRTGEDNADTYVKMLQEIQRVTAPISYGITMQYPTVGELVRELKEQGPLLLENVKKCTNKSGALSDARIGPAISKRLHKVFTSLNPASTDA</sequence>
<feature type="compositionally biased region" description="Basic and acidic residues" evidence="14">
    <location>
        <begin position="256"/>
        <end position="279"/>
    </location>
</feature>
<reference evidence="16 17" key="1">
    <citation type="submission" date="2016-06" db="EMBL/GenBank/DDBJ databases">
        <authorList>
            <person name="Kjaerup R.B."/>
            <person name="Dalgaard T.S."/>
            <person name="Juul-Madsen H.R."/>
        </authorList>
    </citation>
    <scope>NUCLEOTIDE SEQUENCE [LARGE SCALE GENOMIC DNA]</scope>
    <source>
        <strain evidence="16 17">Pb300</strain>
    </source>
</reference>
<dbReference type="InterPro" id="IPR006166">
    <property type="entry name" value="ERCC4_domain"/>
</dbReference>
<comment type="cofactor">
    <cofactor evidence="1">
        <name>Mg(2+)</name>
        <dbReference type="ChEBI" id="CHEBI:18420"/>
    </cofactor>
</comment>
<dbReference type="InterPro" id="IPR042530">
    <property type="entry name" value="EME1/EME2_C"/>
</dbReference>
<keyword evidence="11" id="KW-0234">DNA repair</keyword>
<keyword evidence="6" id="KW-0255">Endonuclease</keyword>
<dbReference type="GO" id="GO:0008821">
    <property type="term" value="F:crossover junction DNA endonuclease activity"/>
    <property type="evidence" value="ECO:0007669"/>
    <property type="project" value="TreeGrafter"/>
</dbReference>
<keyword evidence="10" id="KW-0233">DNA recombination</keyword>
<dbReference type="InterPro" id="IPR047521">
    <property type="entry name" value="XPF_nuclease_EME1_ascomycetes"/>
</dbReference>
<dbReference type="GO" id="GO:0031573">
    <property type="term" value="P:mitotic intra-S DNA damage checkpoint signaling"/>
    <property type="evidence" value="ECO:0007669"/>
    <property type="project" value="TreeGrafter"/>
</dbReference>
<keyword evidence="4" id="KW-0540">Nuclease</keyword>
<evidence type="ECO:0000256" key="10">
    <source>
        <dbReference type="ARBA" id="ARBA00023172"/>
    </source>
</evidence>
<feature type="region of interest" description="Disordered" evidence="14">
    <location>
        <begin position="1"/>
        <end position="81"/>
    </location>
</feature>